<keyword evidence="2" id="KW-0472">Membrane</keyword>
<dbReference type="InterPro" id="IPR035965">
    <property type="entry name" value="PAS-like_dom_sf"/>
</dbReference>
<dbReference type="Proteomes" id="UP000825179">
    <property type="component" value="Chromosome"/>
</dbReference>
<reference evidence="6" key="3">
    <citation type="submission" date="2021-08" db="EMBL/GenBank/DDBJ databases">
        <authorList>
            <person name="de Jong S."/>
            <person name="van den Broek M."/>
            <person name="Merkel A."/>
            <person name="de la Torre Cortes P."/>
            <person name="Kalamorz F."/>
            <person name="Cook G."/>
            <person name="van Loosdrecht M."/>
            <person name="McMillan D."/>
        </authorList>
    </citation>
    <scope>NUCLEOTIDE SEQUENCE</scope>
    <source>
        <strain evidence="6">TA2.A1</strain>
    </source>
</reference>
<dbReference type="PROSITE" id="PS50887">
    <property type="entry name" value="GGDEF"/>
    <property type="match status" value="1"/>
</dbReference>
<dbReference type="CDD" id="cd01949">
    <property type="entry name" value="GGDEF"/>
    <property type="match status" value="1"/>
</dbReference>
<feature type="transmembrane region" description="Helical" evidence="2">
    <location>
        <begin position="32"/>
        <end position="49"/>
    </location>
</feature>
<feature type="coiled-coil region" evidence="1">
    <location>
        <begin position="55"/>
        <end position="89"/>
    </location>
</feature>
<accession>F5L5C5</accession>
<reference evidence="5 7" key="1">
    <citation type="journal article" date="2011" name="J. Bacteriol.">
        <title>Draft genome sequence of the thermoalkaliphilic Caldalkalibacillus thermarum strain TA2.A1.</title>
        <authorList>
            <person name="Kalamorz F."/>
            <person name="Keis S."/>
            <person name="McMillan D.G."/>
            <person name="Olsson K."/>
            <person name="Stanton J.A."/>
            <person name="Stockwell P."/>
            <person name="Black M.A."/>
            <person name="Klingeman D.M."/>
            <person name="Land M.L."/>
            <person name="Han C.S."/>
            <person name="Martin S.L."/>
            <person name="Becher S.A."/>
            <person name="Peddie C.J."/>
            <person name="Morgan H.W."/>
            <person name="Matthies D."/>
            <person name="Preiss L."/>
            <person name="Meier T."/>
            <person name="Brown S.D."/>
            <person name="Cook G.M."/>
        </authorList>
    </citation>
    <scope>NUCLEOTIDE SEQUENCE [LARGE SCALE GENOMIC DNA]</scope>
    <source>
        <strain evidence="5 7">TA2.A1</strain>
    </source>
</reference>
<dbReference type="RefSeq" id="WP_007503679.1">
    <property type="nucleotide sequence ID" value="NZ_AFCE01000104.1"/>
</dbReference>
<evidence type="ECO:0000313" key="5">
    <source>
        <dbReference type="EMBL" id="EGL83460.1"/>
    </source>
</evidence>
<dbReference type="InterPro" id="IPR052163">
    <property type="entry name" value="DGC-Regulatory_Protein"/>
</dbReference>
<dbReference type="SMART" id="SM00267">
    <property type="entry name" value="GGDEF"/>
    <property type="match status" value="1"/>
</dbReference>
<feature type="domain" description="GGDEF" evidence="4">
    <location>
        <begin position="250"/>
        <end position="382"/>
    </location>
</feature>
<feature type="domain" description="PAC" evidence="3">
    <location>
        <begin position="166"/>
        <end position="218"/>
    </location>
</feature>
<dbReference type="InterPro" id="IPR000160">
    <property type="entry name" value="GGDEF_dom"/>
</dbReference>
<organism evidence="5 7">
    <name type="scientific">Caldalkalibacillus thermarum (strain TA2.A1)</name>
    <dbReference type="NCBI Taxonomy" id="986075"/>
    <lineage>
        <taxon>Bacteria</taxon>
        <taxon>Bacillati</taxon>
        <taxon>Bacillota</taxon>
        <taxon>Bacilli</taxon>
        <taxon>Bacillales</taxon>
        <taxon>Bacillaceae</taxon>
        <taxon>Caldalkalibacillus</taxon>
    </lineage>
</organism>
<evidence type="ECO:0000259" key="3">
    <source>
        <dbReference type="PROSITE" id="PS50113"/>
    </source>
</evidence>
<dbReference type="InterPro" id="IPR000014">
    <property type="entry name" value="PAS"/>
</dbReference>
<dbReference type="eggNOG" id="COG2199">
    <property type="taxonomic scope" value="Bacteria"/>
</dbReference>
<dbReference type="InterPro" id="IPR000700">
    <property type="entry name" value="PAS-assoc_C"/>
</dbReference>
<dbReference type="EMBL" id="AFCE01000104">
    <property type="protein sequence ID" value="EGL83460.1"/>
    <property type="molecule type" value="Genomic_DNA"/>
</dbReference>
<dbReference type="AlphaFoldDB" id="F5L5C5"/>
<dbReference type="PANTHER" id="PTHR46663">
    <property type="entry name" value="DIGUANYLATE CYCLASE DGCT-RELATED"/>
    <property type="match status" value="1"/>
</dbReference>
<dbReference type="Pfam" id="PF00990">
    <property type="entry name" value="GGDEF"/>
    <property type="match status" value="1"/>
</dbReference>
<dbReference type="NCBIfam" id="TIGR00254">
    <property type="entry name" value="GGDEF"/>
    <property type="match status" value="1"/>
</dbReference>
<dbReference type="InterPro" id="IPR029787">
    <property type="entry name" value="Nucleotide_cyclase"/>
</dbReference>
<dbReference type="KEGG" id="cthu:HUR95_06680"/>
<dbReference type="InterPro" id="IPR013655">
    <property type="entry name" value="PAS_fold_3"/>
</dbReference>
<dbReference type="CDD" id="cd00130">
    <property type="entry name" value="PAS"/>
    <property type="match status" value="1"/>
</dbReference>
<dbReference type="SUPFAM" id="SSF55073">
    <property type="entry name" value="Nucleotide cyclase"/>
    <property type="match status" value="1"/>
</dbReference>
<keyword evidence="2" id="KW-0812">Transmembrane</keyword>
<dbReference type="Gene3D" id="3.30.70.270">
    <property type="match status" value="1"/>
</dbReference>
<evidence type="ECO:0000256" key="2">
    <source>
        <dbReference type="SAM" id="Phobius"/>
    </source>
</evidence>
<dbReference type="PROSITE" id="PS50113">
    <property type="entry name" value="PAC"/>
    <property type="match status" value="1"/>
</dbReference>
<sequence>MKSDYKRLIVLVLGGMGYVLGALWWWEIGPALYLSVALVILAVLGWFYFRLLQQYRLTEQELQEKDEQSTRLKKELDRLNREQQQWLALKDFRDILNGALFAVCLSEDQATRHATAAKIDLNTVEEIGYSGVELFGPQQRWKTLIHAEDRYKLLEAENKVLRGLSTQVEIRLKHPEQGFKWFAARLRPLKDQEGNVTQIAAHFVDINRFKQKEEQLRKMAYYDELTSLPNRKMLHVHLQKVLAKSQRHQHTFAVMFIDIDDFKQVNDTLGHEAGDQLLKLIARRMETSVRQEDIVARLAGDEFVAVFEEVSQEEVKNIAQRLIRSVSAPYQIKEQETKISLTIGVSFYPNHGEDLFTLLDRADQAMYIAKKKGKNRFELYDDKLMQELKESGKLLEQFLHYFRREYRKP</sequence>
<name>F5L5C5_CALTT</name>
<proteinExistence type="predicted"/>
<dbReference type="Proteomes" id="UP000010716">
    <property type="component" value="Unassembled WGS sequence"/>
</dbReference>
<reference evidence="6 8" key="2">
    <citation type="journal article" date="2020" name="Extremophiles">
        <title>Genomic analysis of Caldalkalibacillus thermarum TA2.A1 reveals aerobic alkaliphilic metabolism and evolutionary hallmarks linking alkaliphilic bacteria and plant life.</title>
        <authorList>
            <person name="de Jong S.I."/>
            <person name="van den Broek M.A."/>
            <person name="Merkel A.Y."/>
            <person name="de la Torre Cortes P."/>
            <person name="Kalamorz F."/>
            <person name="Cook G.M."/>
            <person name="van Loosdrecht M.C.M."/>
            <person name="McMillan D.G.G."/>
        </authorList>
    </citation>
    <scope>NUCLEOTIDE SEQUENCE [LARGE SCALE GENOMIC DNA]</scope>
    <source>
        <strain evidence="6 8">TA2.A1</strain>
    </source>
</reference>
<dbReference type="SUPFAM" id="SSF55785">
    <property type="entry name" value="PYP-like sensor domain (PAS domain)"/>
    <property type="match status" value="1"/>
</dbReference>
<dbReference type="Gene3D" id="3.30.450.20">
    <property type="entry name" value="PAS domain"/>
    <property type="match status" value="1"/>
</dbReference>
<dbReference type="Pfam" id="PF08447">
    <property type="entry name" value="PAS_3"/>
    <property type="match status" value="1"/>
</dbReference>
<keyword evidence="1" id="KW-0175">Coiled coil</keyword>
<dbReference type="OrthoDB" id="9759607at2"/>
<evidence type="ECO:0000313" key="7">
    <source>
        <dbReference type="Proteomes" id="UP000010716"/>
    </source>
</evidence>
<dbReference type="PANTHER" id="PTHR46663:SF3">
    <property type="entry name" value="SLL0267 PROTEIN"/>
    <property type="match status" value="1"/>
</dbReference>
<protein>
    <submittedName>
        <fullName evidence="5 6">Diguanylate cyclase</fullName>
    </submittedName>
</protein>
<dbReference type="InterPro" id="IPR043128">
    <property type="entry name" value="Rev_trsase/Diguanyl_cyclase"/>
</dbReference>
<keyword evidence="8" id="KW-1185">Reference proteome</keyword>
<evidence type="ECO:0000313" key="8">
    <source>
        <dbReference type="Proteomes" id="UP000825179"/>
    </source>
</evidence>
<evidence type="ECO:0000259" key="4">
    <source>
        <dbReference type="PROSITE" id="PS50887"/>
    </source>
</evidence>
<dbReference type="EMBL" id="CP082237">
    <property type="protein sequence ID" value="QZT34925.1"/>
    <property type="molecule type" value="Genomic_DNA"/>
</dbReference>
<dbReference type="FunFam" id="3.30.70.270:FF:000001">
    <property type="entry name" value="Diguanylate cyclase domain protein"/>
    <property type="match status" value="1"/>
</dbReference>
<evidence type="ECO:0000256" key="1">
    <source>
        <dbReference type="SAM" id="Coils"/>
    </source>
</evidence>
<feature type="transmembrane region" description="Helical" evidence="2">
    <location>
        <begin position="7"/>
        <end position="26"/>
    </location>
</feature>
<evidence type="ECO:0000313" key="6">
    <source>
        <dbReference type="EMBL" id="QZT34925.1"/>
    </source>
</evidence>
<keyword evidence="2" id="KW-1133">Transmembrane helix</keyword>
<gene>
    <name evidence="5" type="ORF">CathTA2_0988</name>
    <name evidence="6" type="ORF">HUR95_06680</name>
</gene>